<feature type="region of interest" description="Disordered" evidence="1">
    <location>
        <begin position="270"/>
        <end position="319"/>
    </location>
</feature>
<feature type="compositionally biased region" description="Low complexity" evidence="1">
    <location>
        <begin position="290"/>
        <end position="301"/>
    </location>
</feature>
<evidence type="ECO:0000256" key="1">
    <source>
        <dbReference type="SAM" id="MobiDB-lite"/>
    </source>
</evidence>
<dbReference type="RefSeq" id="XP_021095816.1">
    <property type="nucleotide sequence ID" value="XM_021240157.1"/>
</dbReference>
<protein>
    <submittedName>
        <fullName evidence="3 4">Uncharacterized protein LOC110344819 isoform X1</fullName>
    </submittedName>
</protein>
<gene>
    <name evidence="3 4" type="primary">LOC110344819</name>
</gene>
<name>A0AAX6REN3_HETGA</name>
<sequence length="463" mass="48886">MIIRESSGGIHSYLGQEVSFFFQETLISGHPGLPVLPAAVSRLLKAPVRRKPGPAPGSHRGWLFGSGCSCLPSRCSSPPRQKTEEREKSSRPPPRPSKYGRLSRAGTRAAQCAGSAVAPCPDRPLADSRAASPWASEDQRSYSLTRLRPGFGVGELGHLTMRGPRSPQDSCAEAISSRGHPPLGVGGGAPPPPPHRGCKTRGRSPGHISPVCAPSRFHCICSLSCCINASVFPLLDSIPGVQVRVPALTAAPGPGKPAPLPQKAGRALGLVEQSQPRKKSRRLEGATAQGPLWRPGGLRFPGPLPPAPSNGPPAHPRDSEFEASLGYLASCCLKKRGQVGGGHSDSDEAEGEGRATSPTAVPQKTETGSASLAWWCMPVIPALWKAEAGGWQVVDQPSTRGRERKKEKERKELHKHAFTQVHSSALHGSPEVAAAHLSIGVSGCTMWGSPGQRDAAESPRPRQ</sequence>
<reference evidence="3 4" key="1">
    <citation type="submission" date="2025-04" db="UniProtKB">
        <authorList>
            <consortium name="RefSeq"/>
        </authorList>
    </citation>
    <scope>IDENTIFICATION</scope>
</reference>
<feature type="compositionally biased region" description="Basic and acidic residues" evidence="1">
    <location>
        <begin position="81"/>
        <end position="90"/>
    </location>
</feature>
<dbReference type="AlphaFoldDB" id="A0AAX6REN3"/>
<evidence type="ECO:0000313" key="2">
    <source>
        <dbReference type="Proteomes" id="UP000694906"/>
    </source>
</evidence>
<evidence type="ECO:0000313" key="3">
    <source>
        <dbReference type="RefSeq" id="XP_021095815.1"/>
    </source>
</evidence>
<dbReference type="RefSeq" id="XP_021095815.1">
    <property type="nucleotide sequence ID" value="XM_021240156.1"/>
</dbReference>
<feature type="region of interest" description="Disordered" evidence="1">
    <location>
        <begin position="394"/>
        <end position="414"/>
    </location>
</feature>
<feature type="region of interest" description="Disordered" evidence="1">
    <location>
        <begin position="163"/>
        <end position="205"/>
    </location>
</feature>
<evidence type="ECO:0000313" key="4">
    <source>
        <dbReference type="RefSeq" id="XP_021095816.1"/>
    </source>
</evidence>
<feature type="region of interest" description="Disordered" evidence="1">
    <location>
        <begin position="73"/>
        <end position="141"/>
    </location>
</feature>
<feature type="compositionally biased region" description="Polar residues" evidence="1">
    <location>
        <begin position="356"/>
        <end position="367"/>
    </location>
</feature>
<organism evidence="2 4">
    <name type="scientific">Heterocephalus glaber</name>
    <name type="common">Naked mole rat</name>
    <dbReference type="NCBI Taxonomy" id="10181"/>
    <lineage>
        <taxon>Eukaryota</taxon>
        <taxon>Metazoa</taxon>
        <taxon>Chordata</taxon>
        <taxon>Craniata</taxon>
        <taxon>Vertebrata</taxon>
        <taxon>Euteleostomi</taxon>
        <taxon>Mammalia</taxon>
        <taxon>Eutheria</taxon>
        <taxon>Euarchontoglires</taxon>
        <taxon>Glires</taxon>
        <taxon>Rodentia</taxon>
        <taxon>Hystricomorpha</taxon>
        <taxon>Bathyergidae</taxon>
        <taxon>Heterocephalus</taxon>
    </lineage>
</organism>
<accession>A0AAX6REN3</accession>
<feature type="compositionally biased region" description="Pro residues" evidence="1">
    <location>
        <begin position="302"/>
        <end position="314"/>
    </location>
</feature>
<keyword evidence="2" id="KW-1185">Reference proteome</keyword>
<dbReference type="GeneID" id="110344819"/>
<feature type="compositionally biased region" description="Basic and acidic residues" evidence="1">
    <location>
        <begin position="400"/>
        <end position="412"/>
    </location>
</feature>
<feature type="region of interest" description="Disordered" evidence="1">
    <location>
        <begin position="338"/>
        <end position="367"/>
    </location>
</feature>
<dbReference type="Proteomes" id="UP000694906">
    <property type="component" value="Unplaced"/>
</dbReference>
<proteinExistence type="predicted"/>